<accession>A0A1I2JRS8</accession>
<name>A0A1I2JRS8_9GAMM</name>
<evidence type="ECO:0000313" key="3">
    <source>
        <dbReference type="Proteomes" id="UP000199477"/>
    </source>
</evidence>
<evidence type="ECO:0000313" key="2">
    <source>
        <dbReference type="EMBL" id="SFF57284.1"/>
    </source>
</evidence>
<dbReference type="STRING" id="500610.SAMN02799615_04209"/>
<protein>
    <submittedName>
        <fullName evidence="2">Uncharacterized protein</fullName>
    </submittedName>
</protein>
<feature type="chain" id="PRO_5011447065" evidence="1">
    <location>
        <begin position="23"/>
        <end position="247"/>
    </location>
</feature>
<dbReference type="RefSeq" id="WP_026634827.1">
    <property type="nucleotide sequence ID" value="NZ_FONH01000030.1"/>
</dbReference>
<keyword evidence="1" id="KW-0732">Signal</keyword>
<reference evidence="3" key="1">
    <citation type="submission" date="2016-10" db="EMBL/GenBank/DDBJ databases">
        <authorList>
            <person name="Varghese N."/>
            <person name="Submissions S."/>
        </authorList>
    </citation>
    <scope>NUCLEOTIDE SEQUENCE [LARGE SCALE GENOMIC DNA]</scope>
    <source>
        <strain evidence="3">UNC178MFTsu3.1</strain>
    </source>
</reference>
<evidence type="ECO:0000256" key="1">
    <source>
        <dbReference type="SAM" id="SignalP"/>
    </source>
</evidence>
<organism evidence="2 3">
    <name type="scientific">Dyella marensis</name>
    <dbReference type="NCBI Taxonomy" id="500610"/>
    <lineage>
        <taxon>Bacteria</taxon>
        <taxon>Pseudomonadati</taxon>
        <taxon>Pseudomonadota</taxon>
        <taxon>Gammaproteobacteria</taxon>
        <taxon>Lysobacterales</taxon>
        <taxon>Rhodanobacteraceae</taxon>
        <taxon>Dyella</taxon>
    </lineage>
</organism>
<dbReference type="AlphaFoldDB" id="A0A1I2JRS8"/>
<keyword evidence="3" id="KW-1185">Reference proteome</keyword>
<feature type="signal peptide" evidence="1">
    <location>
        <begin position="1"/>
        <end position="22"/>
    </location>
</feature>
<gene>
    <name evidence="2" type="ORF">SAMN02799615_04209</name>
</gene>
<proteinExistence type="predicted"/>
<sequence>MYKIARAGLALSVLLLGQAACAAPAPDLNAIVKAVMEDQYGKQYDAKHACWSYTHTTEQGDDLTYCMQPGKPELVDTAKGKQLFVYAANAYDIHDDNRYSYGQTDPGLMGAFQVSIDAKGAWTFVAMDSAMEFGSNGYCGCNKAGLVKLSNQGDYGWLFVSGGAFQGKVVADYSIVMPRQGGFVDVSRIPQTKSGEQDVTYDLKVTERPGAGLFPLLVTKTRAKAKVEDLTVNFDPKKYAYQLPGAK</sequence>
<dbReference type="Proteomes" id="UP000199477">
    <property type="component" value="Unassembled WGS sequence"/>
</dbReference>
<dbReference type="EMBL" id="FONH01000030">
    <property type="protein sequence ID" value="SFF57284.1"/>
    <property type="molecule type" value="Genomic_DNA"/>
</dbReference>